<evidence type="ECO:0000313" key="2">
    <source>
        <dbReference type="Proteomes" id="UP001238450"/>
    </source>
</evidence>
<reference evidence="1 2" key="1">
    <citation type="submission" date="2023-07" db="EMBL/GenBank/DDBJ databases">
        <title>Genomic Encyclopedia of Type Strains, Phase IV (KMG-IV): sequencing the most valuable type-strain genomes for metagenomic binning, comparative biology and taxonomic classification.</title>
        <authorList>
            <person name="Goeker M."/>
        </authorList>
    </citation>
    <scope>NUCLEOTIDE SEQUENCE [LARGE SCALE GENOMIC DNA]</scope>
    <source>
        <strain evidence="1 2">DSM 46876</strain>
    </source>
</reference>
<dbReference type="AlphaFoldDB" id="A0AAJ1WRE7"/>
<accession>A0AAJ1WRE7</accession>
<keyword evidence="2" id="KW-1185">Reference proteome</keyword>
<evidence type="ECO:0000313" key="1">
    <source>
        <dbReference type="EMBL" id="MDQ0416500.1"/>
    </source>
</evidence>
<sequence length="172" mass="19434">MLDVWDLSLRYFHWLLHHVNTRDVGELLATSVLLTGLGTSLKAFASETNAPLAVMEKKEDIARKSVSSGSGEVTQSTSNTIYEHQKFEPNGWKKTAMVYALKYGGDYMGSLLKLLNKEAGEYLRKHSFEIGDALDRFTTQIEARLVDFMISQLGFPQWIARNIAWAIMFLIA</sequence>
<organism evidence="1 2">
    <name type="scientific">Croceifilum oryzae</name>
    <dbReference type="NCBI Taxonomy" id="1553429"/>
    <lineage>
        <taxon>Bacteria</taxon>
        <taxon>Bacillati</taxon>
        <taxon>Bacillota</taxon>
        <taxon>Bacilli</taxon>
        <taxon>Bacillales</taxon>
        <taxon>Thermoactinomycetaceae</taxon>
        <taxon>Croceifilum</taxon>
    </lineage>
</organism>
<name>A0AAJ1WRE7_9BACL</name>
<gene>
    <name evidence="1" type="ORF">J2Z48_000667</name>
</gene>
<dbReference type="RefSeq" id="WP_307251018.1">
    <property type="nucleotide sequence ID" value="NZ_JAUSUV010000003.1"/>
</dbReference>
<dbReference type="EMBL" id="JAUSUV010000003">
    <property type="protein sequence ID" value="MDQ0416500.1"/>
    <property type="molecule type" value="Genomic_DNA"/>
</dbReference>
<protein>
    <submittedName>
        <fullName evidence="1">Uncharacterized protein</fullName>
    </submittedName>
</protein>
<dbReference type="Proteomes" id="UP001238450">
    <property type="component" value="Unassembled WGS sequence"/>
</dbReference>
<proteinExistence type="predicted"/>
<comment type="caution">
    <text evidence="1">The sequence shown here is derived from an EMBL/GenBank/DDBJ whole genome shotgun (WGS) entry which is preliminary data.</text>
</comment>